<keyword evidence="1" id="KW-0175">Coiled coil</keyword>
<evidence type="ECO:0000256" key="1">
    <source>
        <dbReference type="SAM" id="Coils"/>
    </source>
</evidence>
<dbReference type="InterPro" id="IPR004244">
    <property type="entry name" value="Transposase_22"/>
</dbReference>
<dbReference type="AlphaFoldDB" id="A0A6G0HZS6"/>
<proteinExistence type="predicted"/>
<organism evidence="2 3">
    <name type="scientific">Larimichthys crocea</name>
    <name type="common">Large yellow croaker</name>
    <name type="synonym">Pseudosciaena crocea</name>
    <dbReference type="NCBI Taxonomy" id="215358"/>
    <lineage>
        <taxon>Eukaryota</taxon>
        <taxon>Metazoa</taxon>
        <taxon>Chordata</taxon>
        <taxon>Craniata</taxon>
        <taxon>Vertebrata</taxon>
        <taxon>Euteleostomi</taxon>
        <taxon>Actinopterygii</taxon>
        <taxon>Neopterygii</taxon>
        <taxon>Teleostei</taxon>
        <taxon>Neoteleostei</taxon>
        <taxon>Acanthomorphata</taxon>
        <taxon>Eupercaria</taxon>
        <taxon>Sciaenidae</taxon>
        <taxon>Larimichthys</taxon>
    </lineage>
</organism>
<dbReference type="EMBL" id="REGW02000016">
    <property type="protein sequence ID" value="KAE8284680.1"/>
    <property type="molecule type" value="Genomic_DNA"/>
</dbReference>
<comment type="caution">
    <text evidence="2">The sequence shown here is derived from an EMBL/GenBank/DDBJ whole genome shotgun (WGS) entry which is preliminary data.</text>
</comment>
<evidence type="ECO:0000313" key="3">
    <source>
        <dbReference type="Proteomes" id="UP000424527"/>
    </source>
</evidence>
<sequence>MRGNISTEKTYVGAAILHAVRALTEKVDEQTELLKRLDKRIEANASATKQNKQEIVLLTKKIEELQRENSKLKNATEEQARYKRRWNLRLTGLPEKEGENTREIVIRILTRVVPLSVDRLRDTVDTVHRLGKPNTAATSNNTLRAVIIQFGMRTVRDEVWKRSKDVRVCSEMHIRFKEDFSKEDQEARSKLWPLVQEARKKGRRAFLKEGYALIDNRRVDPN</sequence>
<protein>
    <submittedName>
        <fullName evidence="2">Uncharacterized protein</fullName>
    </submittedName>
</protein>
<dbReference type="Proteomes" id="UP000424527">
    <property type="component" value="Unassembled WGS sequence"/>
</dbReference>
<evidence type="ECO:0000313" key="2">
    <source>
        <dbReference type="EMBL" id="KAE8284680.1"/>
    </source>
</evidence>
<dbReference type="Gene3D" id="3.30.70.1820">
    <property type="entry name" value="L1 transposable element, RRM domain"/>
    <property type="match status" value="1"/>
</dbReference>
<gene>
    <name evidence="2" type="ORF">D5F01_LYC16112</name>
</gene>
<name>A0A6G0HZS6_LARCR</name>
<keyword evidence="3" id="KW-1185">Reference proteome</keyword>
<reference evidence="2 3" key="1">
    <citation type="submission" date="2019-07" db="EMBL/GenBank/DDBJ databases">
        <title>Chromosome genome assembly for large yellow croaker.</title>
        <authorList>
            <person name="Xiao S."/>
        </authorList>
    </citation>
    <scope>NUCLEOTIDE SEQUENCE [LARGE SCALE GENOMIC DNA]</scope>
    <source>
        <strain evidence="2">JMULYC20181020</strain>
        <tissue evidence="2">Muscle</tissue>
    </source>
</reference>
<accession>A0A6G0HZS6</accession>
<dbReference type="PANTHER" id="PTHR11505">
    <property type="entry name" value="L1 TRANSPOSABLE ELEMENT-RELATED"/>
    <property type="match status" value="1"/>
</dbReference>
<feature type="coiled-coil region" evidence="1">
    <location>
        <begin position="20"/>
        <end position="85"/>
    </location>
</feature>